<dbReference type="InParanoid" id="F4P3A6"/>
<name>F4P3A6_BATDJ</name>
<dbReference type="RefSeq" id="XP_006679174.1">
    <property type="nucleotide sequence ID" value="XM_006679111.1"/>
</dbReference>
<dbReference type="HOGENOM" id="CLU_602647_0_0_1"/>
<evidence type="ECO:0000313" key="2">
    <source>
        <dbReference type="Proteomes" id="UP000007241"/>
    </source>
</evidence>
<sequence length="454" mass="49991">MTSINQLPSSYQFATCNPLMQSCMSPSGNYKQNPFEVVPFSNPALIQQLQQFGVPSGLSGVHPSVYSNVGLSGVHPNVYSNVSPFNTPNTVNALNSFCPVDPLSHHMQIPRFNQFSQLPLNQMNQIPQFGQIPQIPQFGQLPFNQMSQFGQLPFNQLNQFGQLPQLNQFGQLPFNQLNQLNQIHQSYPHAGMNVHHTGLNVPNVTPIQEITKDLIIDRTRDFNNLELVSDVADACSQPRATDMIISHLAQGVVPATPQHIAMILCNDRCIDKSANMLIGNVANNIRFNRRTNEILSNLIRGIPHTRRVDEERKNKTDDAIDLGLARSAQQLLAGSNLGNSVWVGRQKAERKMKAVRELMTPNAFGQIDPSVQIMLNLIPQVEKLYANGVGPASVVEHLSASGTILPRVADSSMFFNADVLGQRQIGFGGMTGFNAPWTNSVQMGGQGFPGSFMV</sequence>
<accession>F4P3A6</accession>
<evidence type="ECO:0000313" key="1">
    <source>
        <dbReference type="EMBL" id="EGF80108.1"/>
    </source>
</evidence>
<dbReference type="GeneID" id="18243316"/>
<organism evidence="1 2">
    <name type="scientific">Batrachochytrium dendrobatidis (strain JAM81 / FGSC 10211)</name>
    <name type="common">Frog chytrid fungus</name>
    <dbReference type="NCBI Taxonomy" id="684364"/>
    <lineage>
        <taxon>Eukaryota</taxon>
        <taxon>Fungi</taxon>
        <taxon>Fungi incertae sedis</taxon>
        <taxon>Chytridiomycota</taxon>
        <taxon>Chytridiomycota incertae sedis</taxon>
        <taxon>Chytridiomycetes</taxon>
        <taxon>Rhizophydiales</taxon>
        <taxon>Rhizophydiales incertae sedis</taxon>
        <taxon>Batrachochytrium</taxon>
    </lineage>
</organism>
<keyword evidence="2" id="KW-1185">Reference proteome</keyword>
<dbReference type="Proteomes" id="UP000007241">
    <property type="component" value="Unassembled WGS sequence"/>
</dbReference>
<proteinExistence type="predicted"/>
<dbReference type="AlphaFoldDB" id="F4P3A6"/>
<gene>
    <name evidence="1" type="ORF">BATDEDRAFT_88898</name>
</gene>
<protein>
    <submittedName>
        <fullName evidence="1">Uncharacterized protein</fullName>
    </submittedName>
</protein>
<dbReference type="OrthoDB" id="2161385at2759"/>
<dbReference type="STRING" id="684364.F4P3A6"/>
<dbReference type="EMBL" id="GL882884">
    <property type="protein sequence ID" value="EGF80108.1"/>
    <property type="molecule type" value="Genomic_DNA"/>
</dbReference>
<reference evidence="1 2" key="1">
    <citation type="submission" date="2009-12" db="EMBL/GenBank/DDBJ databases">
        <title>The draft genome of Batrachochytrium dendrobatidis.</title>
        <authorList>
            <consortium name="US DOE Joint Genome Institute (JGI-PGF)"/>
            <person name="Kuo A."/>
            <person name="Salamov A."/>
            <person name="Schmutz J."/>
            <person name="Lucas S."/>
            <person name="Pitluck S."/>
            <person name="Rosenblum E."/>
            <person name="Stajich J."/>
            <person name="Eisen M."/>
            <person name="Grigoriev I.V."/>
        </authorList>
    </citation>
    <scope>NUCLEOTIDE SEQUENCE [LARGE SCALE GENOMIC DNA]</scope>
    <source>
        <strain evidence="2">JAM81 / FGSC 10211</strain>
    </source>
</reference>